<dbReference type="GO" id="GO:0030509">
    <property type="term" value="P:BMP signaling pathway"/>
    <property type="evidence" value="ECO:0007669"/>
    <property type="project" value="TreeGrafter"/>
</dbReference>
<evidence type="ECO:0000256" key="22">
    <source>
        <dbReference type="SAM" id="SignalP"/>
    </source>
</evidence>
<dbReference type="EC" id="2.7.11.30" evidence="5"/>
<evidence type="ECO:0000256" key="10">
    <source>
        <dbReference type="ARBA" id="ARBA00022729"/>
    </source>
</evidence>
<evidence type="ECO:0000256" key="3">
    <source>
        <dbReference type="ARBA" id="ARBA00004479"/>
    </source>
</evidence>
<comment type="catalytic activity">
    <reaction evidence="19">
        <text>L-seryl-[receptor-protein] + ATP = O-phospho-L-seryl-[receptor-protein] + ADP + H(+)</text>
        <dbReference type="Rhea" id="RHEA:18673"/>
        <dbReference type="Rhea" id="RHEA-COMP:11022"/>
        <dbReference type="Rhea" id="RHEA-COMP:11023"/>
        <dbReference type="ChEBI" id="CHEBI:15378"/>
        <dbReference type="ChEBI" id="CHEBI:29999"/>
        <dbReference type="ChEBI" id="CHEBI:30616"/>
        <dbReference type="ChEBI" id="CHEBI:83421"/>
        <dbReference type="ChEBI" id="CHEBI:456216"/>
        <dbReference type="EC" id="2.7.11.30"/>
    </reaction>
</comment>
<dbReference type="FunFam" id="1.10.510.10:FF:000487">
    <property type="entry name" value="Anti-Muellerian hormone type-2 receptor"/>
    <property type="match status" value="1"/>
</dbReference>
<dbReference type="PANTHER" id="PTHR23255:SF49">
    <property type="entry name" value="ANTI-MUELLERIAN HORMONE TYPE-2 RECEPTOR"/>
    <property type="match status" value="1"/>
</dbReference>
<keyword evidence="15 21" id="KW-1133">Transmembrane helix</keyword>
<dbReference type="Gene3D" id="3.30.200.20">
    <property type="entry name" value="Phosphorylase Kinase, domain 1"/>
    <property type="match status" value="1"/>
</dbReference>
<dbReference type="InterPro" id="IPR000719">
    <property type="entry name" value="Prot_kinase_dom"/>
</dbReference>
<dbReference type="InParanoid" id="A0A6P8R665"/>
<keyword evidence="11" id="KW-0547">Nucleotide-binding</keyword>
<dbReference type="OrthoDB" id="547665at2759"/>
<dbReference type="AlphaFoldDB" id="A0A6P8R665"/>
<evidence type="ECO:0000256" key="19">
    <source>
        <dbReference type="ARBA" id="ARBA00047681"/>
    </source>
</evidence>
<evidence type="ECO:0000256" key="13">
    <source>
        <dbReference type="ARBA" id="ARBA00022840"/>
    </source>
</evidence>
<sequence length="517" mass="58233">MLLVPWLQLSALLLTVLRGAPIPESRTGPVTCAFYQGPNIKQETPNQGEVLNSSRIRCEENMCCYGIWYESSGEREPQVQGCWNRKAITCTATCEALLQPITSTSSLYACHCLSDMCNVNISTTLPPVHHPHTTYETLPGSPVSRWVYVAVSSLLLVVTLVVLVLKWLRVCFTLRREETMELEELDTSFNYISLKNPPSEDLQDLEFTQVLKVSSTAILWQGNFHGEDVVIKSYAACGSAQFMNEWRVLSSMLPVAHENVAHLLTAGSAGLGNERLLVLQFYPAGCLRHYLTHHTSDWSITLRLALSVARGLAFLHEEVWQDGCYKASIAHRDLSNENVLVKNDRTCVISDFGLAMVLQRSQKEKAGEKNSALITMTGTLRYMSPEMQDGSVNLRSWECALRQADVYSLGLLLWEIFSRCSSLYPGSAVPDFQLAFEAELGSEPTFSTLRELVLEERRRPKFPELWKQNSQIYSCLKETLESCWDPDPEGRLTADCTEQRLQQLMEYGTLENGQHVE</sequence>
<evidence type="ECO:0000256" key="2">
    <source>
        <dbReference type="ARBA" id="ARBA00001946"/>
    </source>
</evidence>
<keyword evidence="10 22" id="KW-0732">Signal</keyword>
<dbReference type="InterPro" id="IPR000333">
    <property type="entry name" value="TGFB_receptor"/>
</dbReference>
<keyword evidence="18" id="KW-0325">Glycoprotein</keyword>
<keyword evidence="6" id="KW-0723">Serine/threonine-protein kinase</keyword>
<reference evidence="25" key="1">
    <citation type="submission" date="2025-08" db="UniProtKB">
        <authorList>
            <consortium name="RefSeq"/>
        </authorList>
    </citation>
    <scope>IDENTIFICATION</scope>
</reference>
<comment type="cofactor">
    <cofactor evidence="2">
        <name>Mg(2+)</name>
        <dbReference type="ChEBI" id="CHEBI:18420"/>
    </cofactor>
</comment>
<evidence type="ECO:0000313" key="25">
    <source>
        <dbReference type="RefSeq" id="XP_033795608.1"/>
    </source>
</evidence>
<keyword evidence="7" id="KW-0808">Transferase</keyword>
<evidence type="ECO:0000256" key="5">
    <source>
        <dbReference type="ARBA" id="ARBA00012401"/>
    </source>
</evidence>
<keyword evidence="14" id="KW-0460">Magnesium</keyword>
<organism evidence="24 25">
    <name type="scientific">Geotrypetes seraphini</name>
    <name type="common">Gaboon caecilian</name>
    <name type="synonym">Caecilia seraphini</name>
    <dbReference type="NCBI Taxonomy" id="260995"/>
    <lineage>
        <taxon>Eukaryota</taxon>
        <taxon>Metazoa</taxon>
        <taxon>Chordata</taxon>
        <taxon>Craniata</taxon>
        <taxon>Vertebrata</taxon>
        <taxon>Euteleostomi</taxon>
        <taxon>Amphibia</taxon>
        <taxon>Gymnophiona</taxon>
        <taxon>Geotrypetes</taxon>
    </lineage>
</organism>
<keyword evidence="9" id="KW-0479">Metal-binding</keyword>
<dbReference type="Pfam" id="PF07714">
    <property type="entry name" value="PK_Tyr_Ser-Thr"/>
    <property type="match status" value="1"/>
</dbReference>
<dbReference type="PANTHER" id="PTHR23255">
    <property type="entry name" value="TRANSFORMING GROWTH FACTOR-BETA RECEPTOR TYPE I AND II"/>
    <property type="match status" value="1"/>
</dbReference>
<feature type="signal peptide" evidence="22">
    <location>
        <begin position="1"/>
        <end position="19"/>
    </location>
</feature>
<evidence type="ECO:0000256" key="8">
    <source>
        <dbReference type="ARBA" id="ARBA00022692"/>
    </source>
</evidence>
<dbReference type="GO" id="GO:0005024">
    <property type="term" value="F:transforming growth factor beta receptor activity"/>
    <property type="evidence" value="ECO:0007669"/>
    <property type="project" value="TreeGrafter"/>
</dbReference>
<protein>
    <recommendedName>
        <fullName evidence="5">receptor protein serine/threonine kinase</fullName>
        <ecNumber evidence="5">2.7.11.30</ecNumber>
    </recommendedName>
</protein>
<evidence type="ECO:0000256" key="20">
    <source>
        <dbReference type="ARBA" id="ARBA00048773"/>
    </source>
</evidence>
<evidence type="ECO:0000256" key="18">
    <source>
        <dbReference type="ARBA" id="ARBA00023180"/>
    </source>
</evidence>
<keyword evidence="24" id="KW-1185">Reference proteome</keyword>
<evidence type="ECO:0000256" key="17">
    <source>
        <dbReference type="ARBA" id="ARBA00023170"/>
    </source>
</evidence>
<evidence type="ECO:0000256" key="7">
    <source>
        <dbReference type="ARBA" id="ARBA00022679"/>
    </source>
</evidence>
<dbReference type="GeneID" id="117358141"/>
<dbReference type="InterPro" id="IPR045860">
    <property type="entry name" value="Snake_toxin-like_sf"/>
</dbReference>
<dbReference type="GO" id="GO:0005886">
    <property type="term" value="C:plasma membrane"/>
    <property type="evidence" value="ECO:0007669"/>
    <property type="project" value="TreeGrafter"/>
</dbReference>
<evidence type="ECO:0000256" key="11">
    <source>
        <dbReference type="ARBA" id="ARBA00022741"/>
    </source>
</evidence>
<evidence type="ECO:0000256" key="12">
    <source>
        <dbReference type="ARBA" id="ARBA00022777"/>
    </source>
</evidence>
<dbReference type="InterPro" id="IPR011009">
    <property type="entry name" value="Kinase-like_dom_sf"/>
</dbReference>
<evidence type="ECO:0000256" key="14">
    <source>
        <dbReference type="ARBA" id="ARBA00022842"/>
    </source>
</evidence>
<evidence type="ECO:0000256" key="1">
    <source>
        <dbReference type="ARBA" id="ARBA00001936"/>
    </source>
</evidence>
<evidence type="ECO:0000256" key="16">
    <source>
        <dbReference type="ARBA" id="ARBA00023136"/>
    </source>
</evidence>
<comment type="similarity">
    <text evidence="4">Belongs to the protein kinase superfamily. TKL Ser/Thr protein kinase family. TGFB receptor subfamily.</text>
</comment>
<dbReference type="Proteomes" id="UP000515159">
    <property type="component" value="Chromosome 3"/>
</dbReference>
<evidence type="ECO:0000256" key="6">
    <source>
        <dbReference type="ARBA" id="ARBA00022527"/>
    </source>
</evidence>
<keyword evidence="17 25" id="KW-0675">Receptor</keyword>
<comment type="catalytic activity">
    <reaction evidence="20">
        <text>L-threonyl-[receptor-protein] + ATP = O-phospho-L-threonyl-[receptor-protein] + ADP + H(+)</text>
        <dbReference type="Rhea" id="RHEA:44880"/>
        <dbReference type="Rhea" id="RHEA-COMP:11024"/>
        <dbReference type="Rhea" id="RHEA-COMP:11025"/>
        <dbReference type="ChEBI" id="CHEBI:15378"/>
        <dbReference type="ChEBI" id="CHEBI:30013"/>
        <dbReference type="ChEBI" id="CHEBI:30616"/>
        <dbReference type="ChEBI" id="CHEBI:61977"/>
        <dbReference type="ChEBI" id="CHEBI:456216"/>
        <dbReference type="EC" id="2.7.11.30"/>
    </reaction>
</comment>
<dbReference type="GO" id="GO:0005524">
    <property type="term" value="F:ATP binding"/>
    <property type="evidence" value="ECO:0007669"/>
    <property type="project" value="UniProtKB-KW"/>
</dbReference>
<evidence type="ECO:0000313" key="24">
    <source>
        <dbReference type="Proteomes" id="UP000515159"/>
    </source>
</evidence>
<keyword evidence="8 21" id="KW-0812">Transmembrane</keyword>
<feature type="chain" id="PRO_5028334326" description="receptor protein serine/threonine kinase" evidence="22">
    <location>
        <begin position="20"/>
        <end position="517"/>
    </location>
</feature>
<comment type="subcellular location">
    <subcellularLocation>
        <location evidence="3">Membrane</location>
        <topology evidence="3">Single-pass type I membrane protein</topology>
    </subcellularLocation>
</comment>
<dbReference type="RefSeq" id="XP_033795608.1">
    <property type="nucleotide sequence ID" value="XM_033939717.1"/>
</dbReference>
<gene>
    <name evidence="25" type="primary">AMHR2</name>
</gene>
<feature type="transmembrane region" description="Helical" evidence="21">
    <location>
        <begin position="146"/>
        <end position="168"/>
    </location>
</feature>
<dbReference type="CTD" id="269"/>
<accession>A0A6P8R665</accession>
<dbReference type="Gene3D" id="2.10.60.10">
    <property type="entry name" value="CD59"/>
    <property type="match status" value="1"/>
</dbReference>
<dbReference type="SUPFAM" id="SSF56112">
    <property type="entry name" value="Protein kinase-like (PK-like)"/>
    <property type="match status" value="1"/>
</dbReference>
<evidence type="ECO:0000256" key="4">
    <source>
        <dbReference type="ARBA" id="ARBA00009605"/>
    </source>
</evidence>
<name>A0A6P8R665_GEOSA</name>
<keyword evidence="12" id="KW-0418">Kinase</keyword>
<dbReference type="Gene3D" id="1.10.510.10">
    <property type="entry name" value="Transferase(Phosphotransferase) domain 1"/>
    <property type="match status" value="1"/>
</dbReference>
<keyword evidence="16 21" id="KW-0472">Membrane</keyword>
<evidence type="ECO:0000256" key="15">
    <source>
        <dbReference type="ARBA" id="ARBA00022989"/>
    </source>
</evidence>
<comment type="cofactor">
    <cofactor evidence="1">
        <name>Mn(2+)</name>
        <dbReference type="ChEBI" id="CHEBI:29035"/>
    </cofactor>
</comment>
<keyword evidence="13" id="KW-0067">ATP-binding</keyword>
<dbReference type="FunCoup" id="A0A6P8R665">
    <property type="interactions" value="305"/>
</dbReference>
<dbReference type="SUPFAM" id="SSF57302">
    <property type="entry name" value="Snake toxin-like"/>
    <property type="match status" value="1"/>
</dbReference>
<evidence type="ECO:0000256" key="9">
    <source>
        <dbReference type="ARBA" id="ARBA00022723"/>
    </source>
</evidence>
<evidence type="ECO:0000259" key="23">
    <source>
        <dbReference type="PROSITE" id="PS50011"/>
    </source>
</evidence>
<dbReference type="CDD" id="cd23616">
    <property type="entry name" value="TFP_LU_ECD_AMHR2"/>
    <property type="match status" value="1"/>
</dbReference>
<proteinExistence type="inferred from homology"/>
<evidence type="ECO:0000256" key="21">
    <source>
        <dbReference type="SAM" id="Phobius"/>
    </source>
</evidence>
<dbReference type="KEGG" id="gsh:117358141"/>
<dbReference type="InterPro" id="IPR001245">
    <property type="entry name" value="Ser-Thr/Tyr_kinase_cat_dom"/>
</dbReference>
<dbReference type="PROSITE" id="PS50011">
    <property type="entry name" value="PROTEIN_KINASE_DOM"/>
    <property type="match status" value="1"/>
</dbReference>
<dbReference type="GO" id="GO:0043235">
    <property type="term" value="C:receptor complex"/>
    <property type="evidence" value="ECO:0007669"/>
    <property type="project" value="TreeGrafter"/>
</dbReference>
<feature type="domain" description="Protein kinase" evidence="23">
    <location>
        <begin position="205"/>
        <end position="505"/>
    </location>
</feature>